<dbReference type="InParanoid" id="D8QF42"/>
<feature type="region of interest" description="Disordered" evidence="1">
    <location>
        <begin position="188"/>
        <end position="208"/>
    </location>
</feature>
<dbReference type="AlphaFoldDB" id="D8QF42"/>
<dbReference type="EMBL" id="GL377311">
    <property type="protein sequence ID" value="EFI93064.1"/>
    <property type="molecule type" value="Genomic_DNA"/>
</dbReference>
<evidence type="ECO:0000313" key="3">
    <source>
        <dbReference type="Proteomes" id="UP000007431"/>
    </source>
</evidence>
<feature type="compositionally biased region" description="Basic residues" evidence="1">
    <location>
        <begin position="188"/>
        <end position="205"/>
    </location>
</feature>
<feature type="compositionally biased region" description="Polar residues" evidence="1">
    <location>
        <begin position="150"/>
        <end position="163"/>
    </location>
</feature>
<feature type="non-terminal residue" evidence="2">
    <location>
        <position position="234"/>
    </location>
</feature>
<keyword evidence="3" id="KW-1185">Reference proteome</keyword>
<dbReference type="GeneID" id="9591739"/>
<accession>D8QF42</accession>
<evidence type="ECO:0000256" key="1">
    <source>
        <dbReference type="SAM" id="MobiDB-lite"/>
    </source>
</evidence>
<name>D8QF42_SCHCM</name>
<dbReference type="VEuPathDB" id="FungiDB:SCHCODRAFT_02588730"/>
<dbReference type="HOGENOM" id="CLU_1185608_0_0_1"/>
<evidence type="ECO:0000313" key="2">
    <source>
        <dbReference type="EMBL" id="EFI93064.1"/>
    </source>
</evidence>
<protein>
    <submittedName>
        <fullName evidence="2">Uncharacterized protein</fullName>
    </submittedName>
</protein>
<sequence>MLDLTRPPPTQAKSLPQSLLHNFISRATLNAPSMPALRLPSLALTLASIAFSRVIARVSNTKPAGAKRVDPAQPGRLLPDPLVAELANRQPRHLNRSERATLAGRGDGHRQGRARGVPTPHLASCDLATRSSQLEGQRSQPPEPKHDRQGSASIAENSKTPATAGSKRFHGTELKAFHIRKVNSFRRSSTRSRWKHVGKATRRRSLTAGTKGLASARLNGPTSMDNVERRALAM</sequence>
<feature type="compositionally biased region" description="Polar residues" evidence="1">
    <location>
        <begin position="129"/>
        <end position="140"/>
    </location>
</feature>
<organism evidence="3">
    <name type="scientific">Schizophyllum commune (strain H4-8 / FGSC 9210)</name>
    <name type="common">Split gill fungus</name>
    <dbReference type="NCBI Taxonomy" id="578458"/>
    <lineage>
        <taxon>Eukaryota</taxon>
        <taxon>Fungi</taxon>
        <taxon>Dikarya</taxon>
        <taxon>Basidiomycota</taxon>
        <taxon>Agaricomycotina</taxon>
        <taxon>Agaricomycetes</taxon>
        <taxon>Agaricomycetidae</taxon>
        <taxon>Agaricales</taxon>
        <taxon>Schizophyllaceae</taxon>
        <taxon>Schizophyllum</taxon>
    </lineage>
</organism>
<dbReference type="Proteomes" id="UP000007431">
    <property type="component" value="Unassembled WGS sequence"/>
</dbReference>
<dbReference type="KEGG" id="scm:SCHCO_02588730"/>
<proteinExistence type="predicted"/>
<dbReference type="RefSeq" id="XP_003027967.1">
    <property type="nucleotide sequence ID" value="XM_003027921.1"/>
</dbReference>
<feature type="region of interest" description="Disordered" evidence="1">
    <location>
        <begin position="88"/>
        <end position="170"/>
    </location>
</feature>
<gene>
    <name evidence="2" type="ORF">SCHCODRAFT_112475</name>
</gene>
<reference evidence="2 3" key="1">
    <citation type="journal article" date="2010" name="Nat. Biotechnol.">
        <title>Genome sequence of the model mushroom Schizophyllum commune.</title>
        <authorList>
            <person name="Ohm R.A."/>
            <person name="de Jong J.F."/>
            <person name="Lugones L.G."/>
            <person name="Aerts A."/>
            <person name="Kothe E."/>
            <person name="Stajich J.E."/>
            <person name="de Vries R.P."/>
            <person name="Record E."/>
            <person name="Levasseur A."/>
            <person name="Baker S.E."/>
            <person name="Bartholomew K.A."/>
            <person name="Coutinho P.M."/>
            <person name="Erdmann S."/>
            <person name="Fowler T.J."/>
            <person name="Gathman A.C."/>
            <person name="Lombard V."/>
            <person name="Henrissat B."/>
            <person name="Knabe N."/>
            <person name="Kuees U."/>
            <person name="Lilly W.W."/>
            <person name="Lindquist E."/>
            <person name="Lucas S."/>
            <person name="Magnuson J.K."/>
            <person name="Piumi F."/>
            <person name="Raudaskoski M."/>
            <person name="Salamov A."/>
            <person name="Schmutz J."/>
            <person name="Schwarze F.W.M.R."/>
            <person name="vanKuyk P.A."/>
            <person name="Horton J.S."/>
            <person name="Grigoriev I.V."/>
            <person name="Woesten H.A.B."/>
        </authorList>
    </citation>
    <scope>NUCLEOTIDE SEQUENCE [LARGE SCALE GENOMIC DNA]</scope>
    <source>
        <strain evidence="3">H4-8 / FGSC 9210</strain>
    </source>
</reference>